<feature type="compositionally biased region" description="Basic residues" evidence="6">
    <location>
        <begin position="129"/>
        <end position="139"/>
    </location>
</feature>
<dbReference type="HAMAP" id="MF_01368">
    <property type="entry name" value="Ribosomal_bL17"/>
    <property type="match status" value="1"/>
</dbReference>
<dbReference type="InterPro" id="IPR036373">
    <property type="entry name" value="Ribosomal_bL17_sf"/>
</dbReference>
<dbReference type="NCBIfam" id="TIGR00059">
    <property type="entry name" value="L17"/>
    <property type="match status" value="1"/>
</dbReference>
<evidence type="ECO:0000256" key="1">
    <source>
        <dbReference type="ARBA" id="ARBA00008777"/>
    </source>
</evidence>
<accession>A0A345UI16</accession>
<keyword evidence="2 4" id="KW-0689">Ribosomal protein</keyword>
<comment type="similarity">
    <text evidence="1 4 5">Belongs to the bacterial ribosomal protein bL17 family.</text>
</comment>
<protein>
    <recommendedName>
        <fullName evidence="4">Large ribosomal subunit protein bL17</fullName>
    </recommendedName>
</protein>
<evidence type="ECO:0000256" key="4">
    <source>
        <dbReference type="HAMAP-Rule" id="MF_01368"/>
    </source>
</evidence>
<dbReference type="Gene3D" id="3.90.1030.10">
    <property type="entry name" value="Ribosomal protein L17"/>
    <property type="match status" value="1"/>
</dbReference>
<name>A0A345UI16_9BACT</name>
<comment type="subunit">
    <text evidence="4">Part of the 50S ribosomal subunit. Contacts protein L32.</text>
</comment>
<evidence type="ECO:0000256" key="2">
    <source>
        <dbReference type="ARBA" id="ARBA00022980"/>
    </source>
</evidence>
<evidence type="ECO:0000313" key="8">
    <source>
        <dbReference type="Proteomes" id="UP000254808"/>
    </source>
</evidence>
<evidence type="ECO:0000256" key="3">
    <source>
        <dbReference type="ARBA" id="ARBA00023274"/>
    </source>
</evidence>
<dbReference type="PANTHER" id="PTHR14413:SF16">
    <property type="entry name" value="LARGE RIBOSOMAL SUBUNIT PROTEIN BL17M"/>
    <property type="match status" value="1"/>
</dbReference>
<evidence type="ECO:0000256" key="6">
    <source>
        <dbReference type="SAM" id="MobiDB-lite"/>
    </source>
</evidence>
<dbReference type="Proteomes" id="UP000254808">
    <property type="component" value="Chromosome"/>
</dbReference>
<dbReference type="GO" id="GO:0006412">
    <property type="term" value="P:translation"/>
    <property type="evidence" value="ECO:0007669"/>
    <property type="project" value="UniProtKB-UniRule"/>
</dbReference>
<dbReference type="OrthoDB" id="9809073at2"/>
<dbReference type="Pfam" id="PF01196">
    <property type="entry name" value="Ribosomal_L17"/>
    <property type="match status" value="1"/>
</dbReference>
<dbReference type="EMBL" id="CP027806">
    <property type="protein sequence ID" value="AXJ00118.1"/>
    <property type="molecule type" value="Genomic_DNA"/>
</dbReference>
<sequence>MRHQVRGRKLGRTSSHRNATMRALSNALIKNHRIVTTLAKAKELRRYVEPLITRALKEDNPHNRRLVFSFLHDKYAVTHLFDEVVPTIGERNGGYTRVIKLGNRSGDGAPTAIIELVDYNESTVESTGSKRKRTRRGGKKKADNEQDTEEKAEE</sequence>
<dbReference type="AlphaFoldDB" id="A0A345UI16"/>
<dbReference type="PANTHER" id="PTHR14413">
    <property type="entry name" value="RIBOSOMAL PROTEIN L17"/>
    <property type="match status" value="1"/>
</dbReference>
<keyword evidence="3 4" id="KW-0687">Ribonucleoprotein</keyword>
<dbReference type="SUPFAM" id="SSF64263">
    <property type="entry name" value="Prokaryotic ribosomal protein L17"/>
    <property type="match status" value="1"/>
</dbReference>
<proteinExistence type="inferred from homology"/>
<feature type="region of interest" description="Disordered" evidence="6">
    <location>
        <begin position="122"/>
        <end position="154"/>
    </location>
</feature>
<evidence type="ECO:0000313" key="7">
    <source>
        <dbReference type="EMBL" id="AXJ00118.1"/>
    </source>
</evidence>
<dbReference type="KEGG" id="cprv:CYPRO_0841"/>
<dbReference type="GO" id="GO:0022625">
    <property type="term" value="C:cytosolic large ribosomal subunit"/>
    <property type="evidence" value="ECO:0007669"/>
    <property type="project" value="TreeGrafter"/>
</dbReference>
<reference evidence="7 8" key="1">
    <citation type="submission" date="2018-03" db="EMBL/GenBank/DDBJ databases">
        <title>Phenotypic and genomic properties of Cyclonatronum proteinivorum gen. nov., sp. nov., a haloalkaliphilic bacteroidete from soda lakes possessing Na+-translocating rhodopsin.</title>
        <authorList>
            <person name="Toshchakov S.V."/>
            <person name="Korzhenkov A."/>
            <person name="Samarov N.I."/>
            <person name="Kublanov I.V."/>
            <person name="Muntyan M.S."/>
            <person name="Sorokin D.Y."/>
        </authorList>
    </citation>
    <scope>NUCLEOTIDE SEQUENCE [LARGE SCALE GENOMIC DNA]</scope>
    <source>
        <strain evidence="7 8">Omega</strain>
    </source>
</reference>
<dbReference type="RefSeq" id="WP_114983417.1">
    <property type="nucleotide sequence ID" value="NZ_CP027806.1"/>
</dbReference>
<dbReference type="GO" id="GO:0003735">
    <property type="term" value="F:structural constituent of ribosome"/>
    <property type="evidence" value="ECO:0007669"/>
    <property type="project" value="InterPro"/>
</dbReference>
<gene>
    <name evidence="4" type="primary">rplQ</name>
    <name evidence="7" type="ORF">CYPRO_0841</name>
</gene>
<evidence type="ECO:0000256" key="5">
    <source>
        <dbReference type="RuleBase" id="RU000660"/>
    </source>
</evidence>
<feature type="compositionally biased region" description="Acidic residues" evidence="6">
    <location>
        <begin position="145"/>
        <end position="154"/>
    </location>
</feature>
<organism evidence="7 8">
    <name type="scientific">Cyclonatronum proteinivorum</name>
    <dbReference type="NCBI Taxonomy" id="1457365"/>
    <lineage>
        <taxon>Bacteria</taxon>
        <taxon>Pseudomonadati</taxon>
        <taxon>Balneolota</taxon>
        <taxon>Balneolia</taxon>
        <taxon>Balneolales</taxon>
        <taxon>Cyclonatronaceae</taxon>
        <taxon>Cyclonatronum</taxon>
    </lineage>
</organism>
<keyword evidence="8" id="KW-1185">Reference proteome</keyword>
<dbReference type="InterPro" id="IPR000456">
    <property type="entry name" value="Ribosomal_bL17"/>
</dbReference>